<dbReference type="Gene3D" id="3.90.210.10">
    <property type="entry name" value="Heat-Labile Enterotoxin, subunit A"/>
    <property type="match status" value="1"/>
</dbReference>
<dbReference type="PRINTS" id="PR01395">
    <property type="entry name" value="BORPETOXINA"/>
</dbReference>
<protein>
    <submittedName>
        <fullName evidence="2">Enterotoxin A family protein</fullName>
    </submittedName>
</protein>
<evidence type="ECO:0000313" key="3">
    <source>
        <dbReference type="Proteomes" id="UP001528850"/>
    </source>
</evidence>
<organism evidence="2 3">
    <name type="scientific">Luteibacter sahnii</name>
    <dbReference type="NCBI Taxonomy" id="3021977"/>
    <lineage>
        <taxon>Bacteria</taxon>
        <taxon>Pseudomonadati</taxon>
        <taxon>Pseudomonadota</taxon>
        <taxon>Gammaproteobacteria</taxon>
        <taxon>Lysobacterales</taxon>
        <taxon>Rhodanobacteraceae</taxon>
        <taxon>Luteibacter</taxon>
    </lineage>
</organism>
<keyword evidence="3" id="KW-1185">Reference proteome</keyword>
<dbReference type="EMBL" id="JARJJS010000002">
    <property type="protein sequence ID" value="MDF4024739.1"/>
    <property type="molecule type" value="Genomic_DNA"/>
</dbReference>
<dbReference type="Proteomes" id="UP001528850">
    <property type="component" value="Unassembled WGS sequence"/>
</dbReference>
<evidence type="ECO:0000256" key="1">
    <source>
        <dbReference type="SAM" id="SignalP"/>
    </source>
</evidence>
<name>A0ABT6B9E6_9GAMM</name>
<dbReference type="Pfam" id="PF02917">
    <property type="entry name" value="Pertussis_S1"/>
    <property type="match status" value="1"/>
</dbReference>
<evidence type="ECO:0000313" key="2">
    <source>
        <dbReference type="EMBL" id="MDF4024739.1"/>
    </source>
</evidence>
<comment type="caution">
    <text evidence="2">The sequence shown here is derived from an EMBL/GenBank/DDBJ whole genome shotgun (WGS) entry which is preliminary data.</text>
</comment>
<reference evidence="2 3" key="1">
    <citation type="journal article" date="2024" name="Curr. Microbiol.">
        <title>Luteibacter sahnii sp. nov., A Novel Yellow-Colored Xanthomonadin Pigment Producing Probiotic Bacterium from Healthy Rice Seed Microbiome.</title>
        <authorList>
            <person name="Jaiswal G."/>
            <person name="Rana R."/>
            <person name="Nayak P.K."/>
            <person name="Chouhan R."/>
            <person name="Gandhi S.G."/>
            <person name="Patel H.K."/>
            <person name="Patil P.B."/>
        </authorList>
    </citation>
    <scope>NUCLEOTIDE SEQUENCE [LARGE SCALE GENOMIC DNA]</scope>
    <source>
        <strain evidence="2 3">PPL201</strain>
    </source>
</reference>
<feature type="chain" id="PRO_5046351155" evidence="1">
    <location>
        <begin position="21"/>
        <end position="268"/>
    </location>
</feature>
<dbReference type="RefSeq" id="WP_320549246.1">
    <property type="nucleotide sequence ID" value="NZ_JAQLOK010000001.1"/>
</dbReference>
<dbReference type="InterPro" id="IPR003898">
    <property type="entry name" value="Borpert_toxA"/>
</dbReference>
<proteinExistence type="predicted"/>
<keyword evidence="1" id="KW-0732">Signal</keyword>
<sequence>MAPRFVLVLLFALASSASHASFFYRMDTRPPEEIFQHGFAPSGRHPSVFQHVVGQTCQPGARTTGFVAVSANESFAIAWGRENQPEGSTFYVYRIRSSEHFYNAAQSLFYARRQTNEMAYEMAGWIFLAEAEWITPRPIPPVDVVEAAQYVSRGRHAAPGRVATYIPAGVNATPGPLNHSPFVWDYGIDTQDAPPAFNPLCPAVCFGTDTLARQRRGASTWYDVPDDAVDDARRKADRILDCVGRTASAALGIDLFPAPSSPPPKTEL</sequence>
<gene>
    <name evidence="2" type="ORF">P3W24_07175</name>
</gene>
<dbReference type="SUPFAM" id="SSF56399">
    <property type="entry name" value="ADP-ribosylation"/>
    <property type="match status" value="1"/>
</dbReference>
<accession>A0ABT6B9E6</accession>
<feature type="signal peptide" evidence="1">
    <location>
        <begin position="1"/>
        <end position="20"/>
    </location>
</feature>